<evidence type="ECO:0000313" key="5">
    <source>
        <dbReference type="Proteomes" id="UP000437748"/>
    </source>
</evidence>
<keyword evidence="3" id="KW-0472">Membrane</keyword>
<evidence type="ECO:0000256" key="1">
    <source>
        <dbReference type="SAM" id="Coils"/>
    </source>
</evidence>
<evidence type="ECO:0000313" key="4">
    <source>
        <dbReference type="EMBL" id="KAB8038025.1"/>
    </source>
</evidence>
<organism evidence="4 5">
    <name type="scientific">Silvanigrella paludirubra</name>
    <dbReference type="NCBI Taxonomy" id="2499159"/>
    <lineage>
        <taxon>Bacteria</taxon>
        <taxon>Pseudomonadati</taxon>
        <taxon>Bdellovibrionota</taxon>
        <taxon>Oligoflexia</taxon>
        <taxon>Silvanigrellales</taxon>
        <taxon>Silvanigrellaceae</taxon>
        <taxon>Silvanigrella</taxon>
    </lineage>
</organism>
<feature type="compositionally biased region" description="Polar residues" evidence="2">
    <location>
        <begin position="68"/>
        <end position="79"/>
    </location>
</feature>
<dbReference type="RefSeq" id="WP_153421103.1">
    <property type="nucleotide sequence ID" value="NZ_WFLM01000004.1"/>
</dbReference>
<reference evidence="4 5" key="1">
    <citation type="submission" date="2019-10" db="EMBL/GenBank/DDBJ databases">
        <title>New species of Slilvanegrellaceae.</title>
        <authorList>
            <person name="Pitt A."/>
            <person name="Hahn M.W."/>
        </authorList>
    </citation>
    <scope>NUCLEOTIDE SEQUENCE [LARGE SCALE GENOMIC DNA]</scope>
    <source>
        <strain evidence="4 5">SP-Ram-0.45-NSY-1</strain>
    </source>
</reference>
<comment type="caution">
    <text evidence="4">The sequence shown here is derived from an EMBL/GenBank/DDBJ whole genome shotgun (WGS) entry which is preliminary data.</text>
</comment>
<dbReference type="Proteomes" id="UP000437748">
    <property type="component" value="Unassembled WGS sequence"/>
</dbReference>
<dbReference type="OrthoDB" id="5293519at2"/>
<protein>
    <submittedName>
        <fullName evidence="4">Uncharacterized protein</fullName>
    </submittedName>
</protein>
<feature type="transmembrane region" description="Helical" evidence="3">
    <location>
        <begin position="6"/>
        <end position="24"/>
    </location>
</feature>
<keyword evidence="3" id="KW-1133">Transmembrane helix</keyword>
<dbReference type="EMBL" id="WFLM01000004">
    <property type="protein sequence ID" value="KAB8038025.1"/>
    <property type="molecule type" value="Genomic_DNA"/>
</dbReference>
<evidence type="ECO:0000256" key="2">
    <source>
        <dbReference type="SAM" id="MobiDB-lite"/>
    </source>
</evidence>
<name>A0A6N6VVX1_9BACT</name>
<accession>A0A6N6VVX1</accession>
<keyword evidence="3" id="KW-0812">Transmembrane</keyword>
<sequence>MDFSTISAFVFSGVSLLLCAWLILSKQKLIAKNTATQNKLVVLEAKLLSIGSSASNPSNHLNEKKTSQPKNNENNTNSGHHSELLSLRKETAKLKDDLKKSKEEIKLKEKALKEEENATNNKLFSLTEENARLIIQMKEMDQLLKESNQNHKNQVPLIDFEKKILEISQLKEEVVSLKQKLNEFDKFKKQNSAKLLALQDKLKLTEQELQKWTDTAKLNDGKSLDPSSFLKWHDRALSGRKMYRLMRQMRELSDSKVTTYQEGVMAVSKWVLDQKNLSVPSVSTGEVLADRLLAEAWNAILLSNPNLGSEKVESEAMVLST</sequence>
<keyword evidence="5" id="KW-1185">Reference proteome</keyword>
<feature type="coiled-coil region" evidence="1">
    <location>
        <begin position="84"/>
        <end position="215"/>
    </location>
</feature>
<evidence type="ECO:0000256" key="3">
    <source>
        <dbReference type="SAM" id="Phobius"/>
    </source>
</evidence>
<keyword evidence="1" id="KW-0175">Coiled coil</keyword>
<proteinExistence type="predicted"/>
<feature type="region of interest" description="Disordered" evidence="2">
    <location>
        <begin position="54"/>
        <end position="84"/>
    </location>
</feature>
<gene>
    <name evidence="4" type="ORF">GCL60_12700</name>
</gene>
<dbReference type="AlphaFoldDB" id="A0A6N6VVX1"/>